<dbReference type="AlphaFoldDB" id="A0A6P8EX95"/>
<reference evidence="2" key="1">
    <citation type="submission" date="2025-08" db="UniProtKB">
        <authorList>
            <consortium name="RefSeq"/>
        </authorList>
    </citation>
    <scope>IDENTIFICATION</scope>
</reference>
<gene>
    <name evidence="2" type="primary">LOC116218678</name>
</gene>
<proteinExistence type="predicted"/>
<organism evidence="1 2">
    <name type="scientific">Clupea harengus</name>
    <name type="common">Atlantic herring</name>
    <dbReference type="NCBI Taxonomy" id="7950"/>
    <lineage>
        <taxon>Eukaryota</taxon>
        <taxon>Metazoa</taxon>
        <taxon>Chordata</taxon>
        <taxon>Craniata</taxon>
        <taxon>Vertebrata</taxon>
        <taxon>Euteleostomi</taxon>
        <taxon>Actinopterygii</taxon>
        <taxon>Neopterygii</taxon>
        <taxon>Teleostei</taxon>
        <taxon>Clupei</taxon>
        <taxon>Clupeiformes</taxon>
        <taxon>Clupeoidei</taxon>
        <taxon>Clupeidae</taxon>
        <taxon>Clupea</taxon>
    </lineage>
</organism>
<evidence type="ECO:0000313" key="2">
    <source>
        <dbReference type="RefSeq" id="XP_031416949.1"/>
    </source>
</evidence>
<accession>A0A6P8EX95</accession>
<keyword evidence="1" id="KW-1185">Reference proteome</keyword>
<dbReference type="Proteomes" id="UP000515152">
    <property type="component" value="Chromosome 23"/>
</dbReference>
<evidence type="ECO:0000313" key="1">
    <source>
        <dbReference type="Proteomes" id="UP000515152"/>
    </source>
</evidence>
<protein>
    <submittedName>
        <fullName evidence="2">Uncharacterized protein LOC116218678</fullName>
    </submittedName>
</protein>
<dbReference type="GeneID" id="116218678"/>
<dbReference type="RefSeq" id="XP_031416949.1">
    <property type="nucleotide sequence ID" value="XM_031561089.2"/>
</dbReference>
<dbReference type="KEGG" id="char:116218678"/>
<name>A0A6P8EX95_CLUHA</name>
<sequence>MDTKPLMMMVHLGTVKDIVSRLLLHLLPMGLKDFNLADCSLFDTIFSELSSSLFLSVSRNKRKATVCLDSVEVCQVVLMVYKQLIKMYGSPEHLESLTFAKCPEFYSCISKLIVEGILKSPPRQPSGMKETRAVCSSNVTVSTDVPRTPKEQTECGKKQQTKMMATIQAEAIECHTNEYSSTITEGFVLGSSMGKDKIPKKKGRVGRFFHRIFKGVRRSFTSCTSSRGVMD</sequence>